<name>A0ABT4K809_9LACO</name>
<evidence type="ECO:0000313" key="3">
    <source>
        <dbReference type="EMBL" id="MCZ3781854.1"/>
    </source>
</evidence>
<comment type="caution">
    <text evidence="3">The sequence shown here is derived from an EMBL/GenBank/DDBJ whole genome shotgun (WGS) entry which is preliminary data.</text>
</comment>
<evidence type="ECO:0000256" key="2">
    <source>
        <dbReference type="ARBA" id="ARBA00022649"/>
    </source>
</evidence>
<dbReference type="Proteomes" id="UP001527392">
    <property type="component" value="Unassembled WGS sequence"/>
</dbReference>
<dbReference type="SUPFAM" id="SSF50118">
    <property type="entry name" value="Cell growth inhibitor/plasmid maintenance toxic component"/>
    <property type="match status" value="1"/>
</dbReference>
<dbReference type="PANTHER" id="PTHR33988:SF3">
    <property type="entry name" value="ENDORIBONUCLEASE TOXIN CHPB-RELATED"/>
    <property type="match status" value="1"/>
</dbReference>
<evidence type="ECO:0000256" key="1">
    <source>
        <dbReference type="ARBA" id="ARBA00007521"/>
    </source>
</evidence>
<sequence length="119" mass="13541">MALSELPYGRGDIILVSNDPKPDDTNEQKGTRPWLIVSQKEVNEHSPFAWGIPFTRTDRSYYPLAFDWTHEGPATKTMGTLLCDQIAALDVRKRKCRLLEHTEVPSRVDDLIQAVLGYK</sequence>
<dbReference type="Pfam" id="PF02452">
    <property type="entry name" value="PemK_toxin"/>
    <property type="match status" value="1"/>
</dbReference>
<protein>
    <submittedName>
        <fullName evidence="3">Type II toxin-antitoxin system PemK/MazF family toxin</fullName>
    </submittedName>
</protein>
<dbReference type="PANTHER" id="PTHR33988">
    <property type="entry name" value="ENDORIBONUCLEASE MAZF-RELATED"/>
    <property type="match status" value="1"/>
</dbReference>
<keyword evidence="4" id="KW-1185">Reference proteome</keyword>
<comment type="similarity">
    <text evidence="1">Belongs to the PemK/MazF family.</text>
</comment>
<dbReference type="RefSeq" id="WP_124031699.1">
    <property type="nucleotide sequence ID" value="NZ_CAKMAX010000006.1"/>
</dbReference>
<dbReference type="InterPro" id="IPR003477">
    <property type="entry name" value="PemK-like"/>
</dbReference>
<dbReference type="Gene3D" id="2.30.30.110">
    <property type="match status" value="1"/>
</dbReference>
<evidence type="ECO:0000313" key="4">
    <source>
        <dbReference type="Proteomes" id="UP001527392"/>
    </source>
</evidence>
<proteinExistence type="inferred from homology"/>
<gene>
    <name evidence="3" type="ORF">L2504_06880</name>
</gene>
<keyword evidence="2" id="KW-1277">Toxin-antitoxin system</keyword>
<dbReference type="InterPro" id="IPR011067">
    <property type="entry name" value="Plasmid_toxin/cell-grow_inhib"/>
</dbReference>
<organism evidence="3 4">
    <name type="scientific">Limosilactobacillus vaginalis</name>
    <dbReference type="NCBI Taxonomy" id="1633"/>
    <lineage>
        <taxon>Bacteria</taxon>
        <taxon>Bacillati</taxon>
        <taxon>Bacillota</taxon>
        <taxon>Bacilli</taxon>
        <taxon>Lactobacillales</taxon>
        <taxon>Lactobacillaceae</taxon>
        <taxon>Limosilactobacillus</taxon>
    </lineage>
</organism>
<accession>A0ABT4K809</accession>
<reference evidence="3 4" key="1">
    <citation type="submission" date="2022-01" db="EMBL/GenBank/DDBJ databases">
        <title>VMRC isolate genome collection.</title>
        <authorList>
            <person name="France M."/>
            <person name="Rutt L."/>
            <person name="Humphrys M."/>
            <person name="Ravel J."/>
        </authorList>
    </citation>
    <scope>NUCLEOTIDE SEQUENCE [LARGE SCALE GENOMIC DNA]</scope>
    <source>
        <strain evidence="3 4">C0030B4</strain>
    </source>
</reference>
<dbReference type="EMBL" id="JAKHMS010000016">
    <property type="protein sequence ID" value="MCZ3781854.1"/>
    <property type="molecule type" value="Genomic_DNA"/>
</dbReference>